<feature type="region of interest" description="Disordered" evidence="1">
    <location>
        <begin position="44"/>
        <end position="112"/>
    </location>
</feature>
<dbReference type="Proteomes" id="UP001642360">
    <property type="component" value="Unassembled WGS sequence"/>
</dbReference>
<organism evidence="2 3">
    <name type="scientific">Ilex paraguariensis</name>
    <name type="common">yerba mate</name>
    <dbReference type="NCBI Taxonomy" id="185542"/>
    <lineage>
        <taxon>Eukaryota</taxon>
        <taxon>Viridiplantae</taxon>
        <taxon>Streptophyta</taxon>
        <taxon>Embryophyta</taxon>
        <taxon>Tracheophyta</taxon>
        <taxon>Spermatophyta</taxon>
        <taxon>Magnoliopsida</taxon>
        <taxon>eudicotyledons</taxon>
        <taxon>Gunneridae</taxon>
        <taxon>Pentapetalae</taxon>
        <taxon>asterids</taxon>
        <taxon>campanulids</taxon>
        <taxon>Aquifoliales</taxon>
        <taxon>Aquifoliaceae</taxon>
        <taxon>Ilex</taxon>
    </lineage>
</organism>
<gene>
    <name evidence="2" type="ORF">ILEXP_LOCUS33658</name>
</gene>
<reference evidence="2 3" key="1">
    <citation type="submission" date="2024-02" db="EMBL/GenBank/DDBJ databases">
        <authorList>
            <person name="Vignale AGUSTIN F."/>
            <person name="Sosa J E."/>
            <person name="Modenutti C."/>
        </authorList>
    </citation>
    <scope>NUCLEOTIDE SEQUENCE [LARGE SCALE GENOMIC DNA]</scope>
</reference>
<protein>
    <submittedName>
        <fullName evidence="2">Uncharacterized protein</fullName>
    </submittedName>
</protein>
<evidence type="ECO:0000313" key="3">
    <source>
        <dbReference type="Proteomes" id="UP001642360"/>
    </source>
</evidence>
<feature type="compositionally biased region" description="Polar residues" evidence="1">
    <location>
        <begin position="102"/>
        <end position="112"/>
    </location>
</feature>
<dbReference type="AlphaFoldDB" id="A0ABC8T517"/>
<sequence>MASHALLSSPLSSPCLPASLIPLCFAVNLTSPTHSPILMAINSSSKARASTQGTHPVNPIPISGAGSPPPTPDYNGLSTSMDPAQEKLQASTPISGGGSPPTLESNGISTTK</sequence>
<keyword evidence="3" id="KW-1185">Reference proteome</keyword>
<comment type="caution">
    <text evidence="2">The sequence shown here is derived from an EMBL/GenBank/DDBJ whole genome shotgun (WGS) entry which is preliminary data.</text>
</comment>
<feature type="compositionally biased region" description="Polar residues" evidence="1">
    <location>
        <begin position="76"/>
        <end position="94"/>
    </location>
</feature>
<evidence type="ECO:0000256" key="1">
    <source>
        <dbReference type="SAM" id="MobiDB-lite"/>
    </source>
</evidence>
<accession>A0ABC8T517</accession>
<proteinExistence type="predicted"/>
<name>A0ABC8T517_9AQUA</name>
<feature type="non-terminal residue" evidence="2">
    <location>
        <position position="112"/>
    </location>
</feature>
<evidence type="ECO:0000313" key="2">
    <source>
        <dbReference type="EMBL" id="CAK9164526.1"/>
    </source>
</evidence>
<dbReference type="EMBL" id="CAUOFW020004226">
    <property type="protein sequence ID" value="CAK9164526.1"/>
    <property type="molecule type" value="Genomic_DNA"/>
</dbReference>
<feature type="compositionally biased region" description="Polar residues" evidence="1">
    <location>
        <begin position="44"/>
        <end position="55"/>
    </location>
</feature>